<accession>A0A1I6TNS6</accession>
<feature type="transmembrane region" description="Helical" evidence="8">
    <location>
        <begin position="202"/>
        <end position="221"/>
    </location>
</feature>
<dbReference type="Gene3D" id="1.20.1250.20">
    <property type="entry name" value="MFS general substrate transporter like domains"/>
    <property type="match status" value="1"/>
</dbReference>
<feature type="transmembrane region" description="Helical" evidence="8">
    <location>
        <begin position="67"/>
        <end position="90"/>
    </location>
</feature>
<gene>
    <name evidence="10" type="ORF">SAMN05660874_04145</name>
</gene>
<evidence type="ECO:0000256" key="3">
    <source>
        <dbReference type="ARBA" id="ARBA00022475"/>
    </source>
</evidence>
<reference evidence="11" key="1">
    <citation type="submission" date="2016-10" db="EMBL/GenBank/DDBJ databases">
        <authorList>
            <person name="Varghese N."/>
            <person name="Submissions S."/>
        </authorList>
    </citation>
    <scope>NUCLEOTIDE SEQUENCE [LARGE SCALE GENOMIC DNA]</scope>
    <source>
        <strain evidence="11">DSM 44771</strain>
    </source>
</reference>
<dbReference type="OrthoDB" id="8953821at2"/>
<dbReference type="InterPro" id="IPR005828">
    <property type="entry name" value="MFS_sugar_transport-like"/>
</dbReference>
<feature type="transmembrane region" description="Helical" evidence="8">
    <location>
        <begin position="341"/>
        <end position="360"/>
    </location>
</feature>
<evidence type="ECO:0000256" key="1">
    <source>
        <dbReference type="ARBA" id="ARBA00004651"/>
    </source>
</evidence>
<dbReference type="InterPro" id="IPR020846">
    <property type="entry name" value="MFS_dom"/>
</dbReference>
<dbReference type="PANTHER" id="PTHR43045:SF4">
    <property type="entry name" value="TRANSPORTER YDFJ-RELATED"/>
    <property type="match status" value="1"/>
</dbReference>
<keyword evidence="5 8" id="KW-1133">Transmembrane helix</keyword>
<evidence type="ECO:0000259" key="9">
    <source>
        <dbReference type="PROSITE" id="PS50850"/>
    </source>
</evidence>
<organism evidence="10 11">
    <name type="scientific">Saccharopolyspora flava</name>
    <dbReference type="NCBI Taxonomy" id="95161"/>
    <lineage>
        <taxon>Bacteria</taxon>
        <taxon>Bacillati</taxon>
        <taxon>Actinomycetota</taxon>
        <taxon>Actinomycetes</taxon>
        <taxon>Pseudonocardiales</taxon>
        <taxon>Pseudonocardiaceae</taxon>
        <taxon>Saccharopolyspora</taxon>
    </lineage>
</organism>
<evidence type="ECO:0000313" key="10">
    <source>
        <dbReference type="EMBL" id="SFS90856.1"/>
    </source>
</evidence>
<feature type="transmembrane region" description="Helical" evidence="8">
    <location>
        <begin position="311"/>
        <end position="329"/>
    </location>
</feature>
<keyword evidence="4 8" id="KW-0812">Transmembrane</keyword>
<evidence type="ECO:0000256" key="6">
    <source>
        <dbReference type="ARBA" id="ARBA00023136"/>
    </source>
</evidence>
<keyword evidence="6 8" id="KW-0472">Membrane</keyword>
<feature type="transmembrane region" description="Helical" evidence="8">
    <location>
        <begin position="102"/>
        <end position="120"/>
    </location>
</feature>
<protein>
    <submittedName>
        <fullName evidence="10">MFS transporter, MHS family, metabolite:H+ symporter</fullName>
    </submittedName>
</protein>
<feature type="domain" description="Major facilitator superfamily (MFS) profile" evidence="9">
    <location>
        <begin position="29"/>
        <end position="456"/>
    </location>
</feature>
<proteinExistence type="predicted"/>
<dbReference type="GO" id="GO:0022857">
    <property type="term" value="F:transmembrane transporter activity"/>
    <property type="evidence" value="ECO:0007669"/>
    <property type="project" value="InterPro"/>
</dbReference>
<feature type="compositionally biased region" description="Low complexity" evidence="7">
    <location>
        <begin position="9"/>
        <end position="19"/>
    </location>
</feature>
<keyword evidence="3" id="KW-1003">Cell membrane</keyword>
<feature type="transmembrane region" description="Helical" evidence="8">
    <location>
        <begin position="366"/>
        <end position="386"/>
    </location>
</feature>
<feature type="transmembrane region" description="Helical" evidence="8">
    <location>
        <begin position="126"/>
        <end position="146"/>
    </location>
</feature>
<feature type="transmembrane region" description="Helical" evidence="8">
    <location>
        <begin position="431"/>
        <end position="451"/>
    </location>
</feature>
<dbReference type="Pfam" id="PF00083">
    <property type="entry name" value="Sugar_tr"/>
    <property type="match status" value="1"/>
</dbReference>
<dbReference type="PANTHER" id="PTHR43045">
    <property type="entry name" value="SHIKIMATE TRANSPORTER"/>
    <property type="match status" value="1"/>
</dbReference>
<evidence type="ECO:0000256" key="4">
    <source>
        <dbReference type="ARBA" id="ARBA00022692"/>
    </source>
</evidence>
<feature type="region of interest" description="Disordered" evidence="7">
    <location>
        <begin position="1"/>
        <end position="21"/>
    </location>
</feature>
<keyword evidence="2" id="KW-0813">Transport</keyword>
<sequence>MSTSPQPPANTGATTAPPAQRKTSDLVRAAMSGWLGTALEFMDFQLYSLAAGLVFSQLFFIGESPALAVVSAMATYAVGYLARPVGAWYFGRLGDRVGRTKVLFITIALMGGATTLIGALPTAHTIGIFAPILLAVLRLVQGFGAGAEISGAGVMLAEYAPTNRRGIIASLVALGTNCGTLGASAIWGVLVAVLSEEQLLAWGWRVPFLGSAVILLFAVWVRFRLKESPVFEESAHVSDGVALTTAEIREKAERENDEPMLEALGQNRWRAMIPAFLLRFGQAGNSGLLQTYMVSFITVTLAMSASVGTSVVIVSSLVAFVTVPIVGALGDKFGRRRMYQVMSVISLVLIVPTVMAIAGAQVPQLFLGYIVMHNVSVMALASLENLTLPEIFGSRHRYAATGVIREIAAMVATGIGPVVVAAWVAAASGSWIPIAIMLALFTICPLIGTFLMPEVAGRDLKDPRNAV</sequence>
<evidence type="ECO:0000256" key="7">
    <source>
        <dbReference type="SAM" id="MobiDB-lite"/>
    </source>
</evidence>
<dbReference type="GO" id="GO:0005886">
    <property type="term" value="C:plasma membrane"/>
    <property type="evidence" value="ECO:0007669"/>
    <property type="project" value="UniProtKB-SubCell"/>
</dbReference>
<dbReference type="STRING" id="95161.SAMN05660874_04145"/>
<name>A0A1I6TNS6_9PSEU</name>
<comment type="subcellular location">
    <subcellularLocation>
        <location evidence="1">Cell membrane</location>
        <topology evidence="1">Multi-pass membrane protein</topology>
    </subcellularLocation>
</comment>
<dbReference type="RefSeq" id="WP_093420559.1">
    <property type="nucleotide sequence ID" value="NZ_FOZX01000007.1"/>
</dbReference>
<evidence type="ECO:0000256" key="2">
    <source>
        <dbReference type="ARBA" id="ARBA00022448"/>
    </source>
</evidence>
<evidence type="ECO:0000256" key="5">
    <source>
        <dbReference type="ARBA" id="ARBA00022989"/>
    </source>
</evidence>
<feature type="transmembrane region" description="Helical" evidence="8">
    <location>
        <begin position="407"/>
        <end position="425"/>
    </location>
</feature>
<dbReference type="SUPFAM" id="SSF103473">
    <property type="entry name" value="MFS general substrate transporter"/>
    <property type="match status" value="1"/>
</dbReference>
<feature type="transmembrane region" description="Helical" evidence="8">
    <location>
        <begin position="167"/>
        <end position="190"/>
    </location>
</feature>
<dbReference type="EMBL" id="FOZX01000007">
    <property type="protein sequence ID" value="SFS90856.1"/>
    <property type="molecule type" value="Genomic_DNA"/>
</dbReference>
<evidence type="ECO:0000256" key="8">
    <source>
        <dbReference type="SAM" id="Phobius"/>
    </source>
</evidence>
<dbReference type="PROSITE" id="PS50850">
    <property type="entry name" value="MFS"/>
    <property type="match status" value="1"/>
</dbReference>
<keyword evidence="11" id="KW-1185">Reference proteome</keyword>
<dbReference type="InterPro" id="IPR036259">
    <property type="entry name" value="MFS_trans_sf"/>
</dbReference>
<dbReference type="Proteomes" id="UP000198852">
    <property type="component" value="Unassembled WGS sequence"/>
</dbReference>
<dbReference type="AlphaFoldDB" id="A0A1I6TNS6"/>
<evidence type="ECO:0000313" key="11">
    <source>
        <dbReference type="Proteomes" id="UP000198852"/>
    </source>
</evidence>